<evidence type="ECO:0008006" key="6">
    <source>
        <dbReference type="Google" id="ProtNLM"/>
    </source>
</evidence>
<comment type="similarity">
    <text evidence="1">Belongs to the peptidase C1 family.</text>
</comment>
<feature type="domain" description="Peptidase C1A papain C-terminal" evidence="3">
    <location>
        <begin position="13"/>
        <end position="237"/>
    </location>
</feature>
<dbReference type="PROSITE" id="PS50231">
    <property type="entry name" value="RICIN_B_LECTIN"/>
    <property type="match status" value="2"/>
</dbReference>
<proteinExistence type="inferred from homology"/>
<evidence type="ECO:0000313" key="5">
    <source>
        <dbReference type="Proteomes" id="UP000256970"/>
    </source>
</evidence>
<dbReference type="Gene3D" id="3.90.70.10">
    <property type="entry name" value="Cysteine proteinases"/>
    <property type="match status" value="1"/>
</dbReference>
<dbReference type="GO" id="GO:0008234">
    <property type="term" value="F:cysteine-type peptidase activity"/>
    <property type="evidence" value="ECO:0007669"/>
    <property type="project" value="InterPro"/>
</dbReference>
<dbReference type="GO" id="GO:0006508">
    <property type="term" value="P:proteolysis"/>
    <property type="evidence" value="ECO:0007669"/>
    <property type="project" value="InterPro"/>
</dbReference>
<gene>
    <name evidence="4" type="ORF">BQ4739_LOCUS18374</name>
</gene>
<dbReference type="AlphaFoldDB" id="A0A383WKQ7"/>
<feature type="domain" description="Ricin B lectin" evidence="2">
    <location>
        <begin position="493"/>
        <end position="621"/>
    </location>
</feature>
<dbReference type="InterPro" id="IPR035992">
    <property type="entry name" value="Ricin_B-like_lectins"/>
</dbReference>
<accession>A0A383WKQ7</accession>
<dbReference type="EMBL" id="FNXT01001301">
    <property type="protein sequence ID" value="SZX78047.1"/>
    <property type="molecule type" value="Genomic_DNA"/>
</dbReference>
<organism evidence="4 5">
    <name type="scientific">Tetradesmus obliquus</name>
    <name type="common">Green alga</name>
    <name type="synonym">Acutodesmus obliquus</name>
    <dbReference type="NCBI Taxonomy" id="3088"/>
    <lineage>
        <taxon>Eukaryota</taxon>
        <taxon>Viridiplantae</taxon>
        <taxon>Chlorophyta</taxon>
        <taxon>core chlorophytes</taxon>
        <taxon>Chlorophyceae</taxon>
        <taxon>CS clade</taxon>
        <taxon>Sphaeropleales</taxon>
        <taxon>Scenedesmaceae</taxon>
        <taxon>Tetradesmus</taxon>
    </lineage>
</organism>
<dbReference type="SUPFAM" id="SSF54001">
    <property type="entry name" value="Cysteine proteinases"/>
    <property type="match status" value="1"/>
</dbReference>
<dbReference type="PANTHER" id="PTHR12411">
    <property type="entry name" value="CYSTEINE PROTEASE FAMILY C1-RELATED"/>
    <property type="match status" value="1"/>
</dbReference>
<evidence type="ECO:0000313" key="4">
    <source>
        <dbReference type="EMBL" id="SZX78047.1"/>
    </source>
</evidence>
<dbReference type="Pfam" id="PF00112">
    <property type="entry name" value="Peptidase_C1"/>
    <property type="match status" value="1"/>
</dbReference>
<dbReference type="InterPro" id="IPR038765">
    <property type="entry name" value="Papain-like_cys_pep_sf"/>
</dbReference>
<protein>
    <recommendedName>
        <fullName evidence="6">Peptidase C1A papain C-terminal domain-containing protein</fullName>
    </recommendedName>
</protein>
<dbReference type="InterPro" id="IPR000772">
    <property type="entry name" value="Ricin_B_lectin"/>
</dbReference>
<dbReference type="CDD" id="cd00161">
    <property type="entry name" value="beta-trefoil_Ricin-like"/>
    <property type="match status" value="1"/>
</dbReference>
<dbReference type="SUPFAM" id="SSF50370">
    <property type="entry name" value="Ricin B-like lectins"/>
    <property type="match status" value="2"/>
</dbReference>
<evidence type="ECO:0000256" key="1">
    <source>
        <dbReference type="ARBA" id="ARBA00008455"/>
    </source>
</evidence>
<sequence>MPASYSSNNTRDTPGRLPYISPAQDQGLCASCVGFAVTAAAEAVINVQRQQSWRNFNLSEQDLSFCKLQPRVSCTTGASYDGVISSFLNNGVSSWAARSCWSYTGNANKGCPNANTCSNQLSNDASLSWAYNANALDSMAKVKERVMLSGGVIASMAMSDAAFQQFQAYGAEGDAVFAPPDDLASADTVTMHAIFCYGWWDNATNAEDGWWLCKNSWGPSWGLNGSFKVAYGAAYIMQPDYTFAFRVSESVPQVQQRFAQAFIYPAKPGCLQYSPQQPQRLITLADDLITLTALAPEFGLTPGQVLADVVTSNLGGNLPRASRGPFRLCSNYIRPLVRKVACLSPPQQPPDARPWSGCRPAVGSICIARCTPGGLRGYRAVCSLTNGIATWRVTAGCSAGPLVVLAEPPLCVTTTTLVLHRSGEVELAACRGLSDLAQEFKYKEGRIQLVAASAWCLGTSGSTGDGSEVKLRRCDQLKSLLRADFVPYLEERAGVVALKSNTSLCIAAPVVNPGRGDQVELQPCSSKNASFVYKPDGTLQWEETNKCLDVFSFLREDGAQVVEWTCNESSLVATTFLRDGALRPLFALDHCLGVPEGNVKPGTPVQLWKCNQSKAQLFAADWMPSVPAAAYLGCFRSKASASVLPDLLSEDLPGSNTTDQCRKFAAGSLVEKFWKPAQDAVHPLFGVSGRKCFGGRNLTQATALGPAPESDCAANKADVVALYQMVQPGGPIPRGCVTDEKAFLKGLPVEESVGKAIRDATPASYAIAKAFAKMKGAKYFAVSGAAKEDWGYTFGAEPTTAPLLNVTVSGSLGCFTPCADDASKSCGNADRSGGATSPRVWFVYEFPP</sequence>
<keyword evidence="5" id="KW-1185">Reference proteome</keyword>
<name>A0A383WKQ7_TETOB</name>
<dbReference type="Gene3D" id="2.80.10.50">
    <property type="match status" value="2"/>
</dbReference>
<evidence type="ECO:0000259" key="2">
    <source>
        <dbReference type="SMART" id="SM00458"/>
    </source>
</evidence>
<dbReference type="InterPro" id="IPR013128">
    <property type="entry name" value="Peptidase_C1A"/>
</dbReference>
<dbReference type="CDD" id="cd02619">
    <property type="entry name" value="Peptidase_C1"/>
    <property type="match status" value="1"/>
</dbReference>
<dbReference type="STRING" id="3088.A0A383WKQ7"/>
<dbReference type="SMART" id="SM00458">
    <property type="entry name" value="RICIN"/>
    <property type="match status" value="1"/>
</dbReference>
<dbReference type="Pfam" id="PF00652">
    <property type="entry name" value="Ricin_B_lectin"/>
    <property type="match status" value="1"/>
</dbReference>
<dbReference type="SMART" id="SM00645">
    <property type="entry name" value="Pept_C1"/>
    <property type="match status" value="1"/>
</dbReference>
<evidence type="ECO:0000259" key="3">
    <source>
        <dbReference type="SMART" id="SM00645"/>
    </source>
</evidence>
<dbReference type="Proteomes" id="UP000256970">
    <property type="component" value="Unassembled WGS sequence"/>
</dbReference>
<reference evidence="4 5" key="1">
    <citation type="submission" date="2016-10" db="EMBL/GenBank/DDBJ databases">
        <authorList>
            <person name="Cai Z."/>
        </authorList>
    </citation>
    <scope>NUCLEOTIDE SEQUENCE [LARGE SCALE GENOMIC DNA]</scope>
</reference>
<dbReference type="InterPro" id="IPR000668">
    <property type="entry name" value="Peptidase_C1A_C"/>
</dbReference>